<protein>
    <submittedName>
        <fullName evidence="3">Maf-like protein</fullName>
    </submittedName>
</protein>
<dbReference type="SUPFAM" id="SSF52972">
    <property type="entry name" value="ITPase-like"/>
    <property type="match status" value="1"/>
</dbReference>
<accession>A0A1E4S9V8</accession>
<dbReference type="InterPro" id="IPR029001">
    <property type="entry name" value="ITPase-like_fam"/>
</dbReference>
<evidence type="ECO:0000313" key="4">
    <source>
        <dbReference type="Proteomes" id="UP000094389"/>
    </source>
</evidence>
<name>A0A1E4S9V8_CYBJN</name>
<proteinExistence type="inferred from homology"/>
<dbReference type="STRING" id="983966.A0A1E4S9V8"/>
<dbReference type="Gene3D" id="3.90.950.10">
    <property type="match status" value="1"/>
</dbReference>
<dbReference type="OMA" id="VIGCDSV"/>
<dbReference type="GeneID" id="30988507"/>
<dbReference type="CDD" id="cd00555">
    <property type="entry name" value="Maf"/>
    <property type="match status" value="1"/>
</dbReference>
<evidence type="ECO:0000256" key="1">
    <source>
        <dbReference type="ARBA" id="ARBA00001968"/>
    </source>
</evidence>
<dbReference type="NCBIfam" id="TIGR00172">
    <property type="entry name" value="maf"/>
    <property type="match status" value="1"/>
</dbReference>
<sequence>MTFKPFKHPLFDKLNTKRFILASTSPRRIEILEQMGFKNVEVIPSNFEENLKKEDYEPKEYVRHTAIGKAQAVYDDLKSKNEHENTVILAADTVVELMGEIYEKPIDKEHQLKNLKHYRDCAQPQHVLTAVVLLVDGEMDTMVEQTSIYFDETLSDEFLQSYVDTEEGLGVAAGYRVQLRGALMMKKIDGDYFNCVGLPFHSTFKLMEKNIL</sequence>
<dbReference type="PANTHER" id="PTHR43213">
    <property type="entry name" value="BIFUNCTIONAL DTTP/UTP PYROPHOSPHATASE/METHYLTRANSFERASE PROTEIN-RELATED"/>
    <property type="match status" value="1"/>
</dbReference>
<dbReference type="OrthoDB" id="10267058at2759"/>
<dbReference type="PIRSF" id="PIRSF006305">
    <property type="entry name" value="Maf"/>
    <property type="match status" value="1"/>
</dbReference>
<dbReference type="EMBL" id="KV453925">
    <property type="protein sequence ID" value="ODV76300.1"/>
    <property type="molecule type" value="Genomic_DNA"/>
</dbReference>
<comment type="cofactor">
    <cofactor evidence="1">
        <name>a divalent metal cation</name>
        <dbReference type="ChEBI" id="CHEBI:60240"/>
    </cofactor>
</comment>
<dbReference type="InterPro" id="IPR003697">
    <property type="entry name" value="Maf-like"/>
</dbReference>
<organism evidence="3 4">
    <name type="scientific">Cyberlindnera jadinii (strain ATCC 18201 / CBS 1600 / BCRC 20928 / JCM 3617 / NBRC 0987 / NRRL Y-1542)</name>
    <name type="common">Torula yeast</name>
    <name type="synonym">Candida utilis</name>
    <dbReference type="NCBI Taxonomy" id="983966"/>
    <lineage>
        <taxon>Eukaryota</taxon>
        <taxon>Fungi</taxon>
        <taxon>Dikarya</taxon>
        <taxon>Ascomycota</taxon>
        <taxon>Saccharomycotina</taxon>
        <taxon>Saccharomycetes</taxon>
        <taxon>Phaffomycetales</taxon>
        <taxon>Phaffomycetaceae</taxon>
        <taxon>Cyberlindnera</taxon>
    </lineage>
</organism>
<keyword evidence="2" id="KW-0378">Hydrolase</keyword>
<reference evidence="3 4" key="1">
    <citation type="journal article" date="2016" name="Proc. Natl. Acad. Sci. U.S.A.">
        <title>Comparative genomics of biotechnologically important yeasts.</title>
        <authorList>
            <person name="Riley R."/>
            <person name="Haridas S."/>
            <person name="Wolfe K.H."/>
            <person name="Lopes M.R."/>
            <person name="Hittinger C.T."/>
            <person name="Goeker M."/>
            <person name="Salamov A.A."/>
            <person name="Wisecaver J.H."/>
            <person name="Long T.M."/>
            <person name="Calvey C.H."/>
            <person name="Aerts A.L."/>
            <person name="Barry K.W."/>
            <person name="Choi C."/>
            <person name="Clum A."/>
            <person name="Coughlan A.Y."/>
            <person name="Deshpande S."/>
            <person name="Douglass A.P."/>
            <person name="Hanson S.J."/>
            <person name="Klenk H.-P."/>
            <person name="LaButti K.M."/>
            <person name="Lapidus A."/>
            <person name="Lindquist E.A."/>
            <person name="Lipzen A.M."/>
            <person name="Meier-Kolthoff J.P."/>
            <person name="Ohm R.A."/>
            <person name="Otillar R.P."/>
            <person name="Pangilinan J.L."/>
            <person name="Peng Y."/>
            <person name="Rokas A."/>
            <person name="Rosa C.A."/>
            <person name="Scheuner C."/>
            <person name="Sibirny A.A."/>
            <person name="Slot J.C."/>
            <person name="Stielow J.B."/>
            <person name="Sun H."/>
            <person name="Kurtzman C.P."/>
            <person name="Blackwell M."/>
            <person name="Grigoriev I.V."/>
            <person name="Jeffries T.W."/>
        </authorList>
    </citation>
    <scope>NUCLEOTIDE SEQUENCE [LARGE SCALE GENOMIC DNA]</scope>
    <source>
        <strain evidence="4">ATCC 18201 / CBS 1600 / BCRC 20928 / JCM 3617 / NBRC 0987 / NRRL Y-1542</strain>
    </source>
</reference>
<evidence type="ECO:0000313" key="3">
    <source>
        <dbReference type="EMBL" id="ODV76300.1"/>
    </source>
</evidence>
<keyword evidence="4" id="KW-1185">Reference proteome</keyword>
<dbReference type="GO" id="GO:0047429">
    <property type="term" value="F:nucleoside triphosphate diphosphatase activity"/>
    <property type="evidence" value="ECO:0007669"/>
    <property type="project" value="InterPro"/>
</dbReference>
<dbReference type="RefSeq" id="XP_020073339.1">
    <property type="nucleotide sequence ID" value="XM_020214111.1"/>
</dbReference>
<dbReference type="Proteomes" id="UP000094389">
    <property type="component" value="Unassembled WGS sequence"/>
</dbReference>
<dbReference type="Pfam" id="PF02545">
    <property type="entry name" value="Maf"/>
    <property type="match status" value="1"/>
</dbReference>
<dbReference type="AlphaFoldDB" id="A0A1E4S9V8"/>
<gene>
    <name evidence="3" type="ORF">CYBJADRAFT_165601</name>
</gene>
<dbReference type="HAMAP" id="MF_00528">
    <property type="entry name" value="Maf"/>
    <property type="match status" value="1"/>
</dbReference>
<evidence type="ECO:0000256" key="2">
    <source>
        <dbReference type="ARBA" id="ARBA00022801"/>
    </source>
</evidence>
<dbReference type="PANTHER" id="PTHR43213:SF5">
    <property type="entry name" value="BIFUNCTIONAL DTTP_UTP PYROPHOSPHATASE_METHYLTRANSFERASE PROTEIN-RELATED"/>
    <property type="match status" value="1"/>
</dbReference>